<reference evidence="2" key="2">
    <citation type="submission" date="2021-04" db="EMBL/GenBank/DDBJ databases">
        <authorList>
            <person name="Gilroy R."/>
        </authorList>
    </citation>
    <scope>NUCLEOTIDE SEQUENCE</scope>
    <source>
        <strain evidence="2">ChiBcec16_6824</strain>
    </source>
</reference>
<feature type="domain" description="DUF4261" evidence="1">
    <location>
        <begin position="200"/>
        <end position="280"/>
    </location>
</feature>
<gene>
    <name evidence="2" type="ORF">H9841_08330</name>
</gene>
<organism evidence="2 3">
    <name type="scientific">Candidatus Flavonifractor merdigallinarum</name>
    <dbReference type="NCBI Taxonomy" id="2838589"/>
    <lineage>
        <taxon>Bacteria</taxon>
        <taxon>Bacillati</taxon>
        <taxon>Bacillota</taxon>
        <taxon>Clostridia</taxon>
        <taxon>Eubacteriales</taxon>
        <taxon>Oscillospiraceae</taxon>
        <taxon>Flavonifractor</taxon>
    </lineage>
</organism>
<dbReference type="AlphaFoldDB" id="A0A9D1Y9E9"/>
<comment type="caution">
    <text evidence="2">The sequence shown here is derived from an EMBL/GenBank/DDBJ whole genome shotgun (WGS) entry which is preliminary data.</text>
</comment>
<proteinExistence type="predicted"/>
<protein>
    <submittedName>
        <fullName evidence="2">DUF4261 domain-containing protein</fullName>
    </submittedName>
</protein>
<reference evidence="2" key="1">
    <citation type="journal article" date="2021" name="PeerJ">
        <title>Extensive microbial diversity within the chicken gut microbiome revealed by metagenomics and culture.</title>
        <authorList>
            <person name="Gilroy R."/>
            <person name="Ravi A."/>
            <person name="Getino M."/>
            <person name="Pursley I."/>
            <person name="Horton D.L."/>
            <person name="Alikhan N.F."/>
            <person name="Baker D."/>
            <person name="Gharbi K."/>
            <person name="Hall N."/>
            <person name="Watson M."/>
            <person name="Adriaenssens E.M."/>
            <person name="Foster-Nyarko E."/>
            <person name="Jarju S."/>
            <person name="Secka A."/>
            <person name="Antonio M."/>
            <person name="Oren A."/>
            <person name="Chaudhuri R.R."/>
            <person name="La Ragione R."/>
            <person name="Hildebrand F."/>
            <person name="Pallen M.J."/>
        </authorList>
    </citation>
    <scope>NUCLEOTIDE SEQUENCE</scope>
    <source>
        <strain evidence="2">ChiBcec16_6824</strain>
    </source>
</reference>
<dbReference type="InterPro" id="IPR025357">
    <property type="entry name" value="DUF4261"/>
</dbReference>
<evidence type="ECO:0000313" key="2">
    <source>
        <dbReference type="EMBL" id="HIY21891.1"/>
    </source>
</evidence>
<dbReference type="EMBL" id="DXDX01000150">
    <property type="protein sequence ID" value="HIY21891.1"/>
    <property type="molecule type" value="Genomic_DNA"/>
</dbReference>
<evidence type="ECO:0000313" key="3">
    <source>
        <dbReference type="Proteomes" id="UP000823868"/>
    </source>
</evidence>
<dbReference type="Proteomes" id="UP000823868">
    <property type="component" value="Unassembled WGS sequence"/>
</dbReference>
<dbReference type="Pfam" id="PF14080">
    <property type="entry name" value="DUF4261"/>
    <property type="match status" value="1"/>
</dbReference>
<sequence>MNEVTEKRYAEKPYQLGGSFLIQMLFQAPVSLPEQAEMTAVLSRHIGAVECVSHEENMAGFAALDHMAQFQDGSAPVQLLVTGFNDFRGENFDTFLKSQMWDCLEDRERILRECRYQVTAIDMLAGALPARERANLDMDFLEALAELYPTCTAFYFQNCGKLFSAQQVHSNPLSGPDCFIRFGVNARYFTIQDTGEQVVDTLGMGTLYLPDLQYHFQGMDPNWVVNHAYNLASYLLQQDNPIRSGETVDGVVNGRISTRLQWKCQYEEALIQPAREVLDVHMGEYAAGARI</sequence>
<evidence type="ECO:0000259" key="1">
    <source>
        <dbReference type="Pfam" id="PF14080"/>
    </source>
</evidence>
<name>A0A9D1Y9E9_9FIRM</name>
<accession>A0A9D1Y9E9</accession>